<comment type="caution">
    <text evidence="2">The sequence shown here is derived from an EMBL/GenBank/DDBJ whole genome shotgun (WGS) entry which is preliminary data.</text>
</comment>
<dbReference type="PANTHER" id="PTHR42048:SF1">
    <property type="entry name" value="ARS-BINDING PROTEIN 2"/>
    <property type="match status" value="1"/>
</dbReference>
<feature type="compositionally biased region" description="Polar residues" evidence="1">
    <location>
        <begin position="477"/>
        <end position="495"/>
    </location>
</feature>
<gene>
    <name evidence="2" type="ORF">N7463_005412</name>
</gene>
<dbReference type="InterPro" id="IPR018562">
    <property type="entry name" value="ARS-binding_2"/>
</dbReference>
<feature type="compositionally biased region" description="Basic and acidic residues" evidence="1">
    <location>
        <begin position="357"/>
        <end position="368"/>
    </location>
</feature>
<dbReference type="Pfam" id="PF09441">
    <property type="entry name" value="Abp2"/>
    <property type="match status" value="1"/>
</dbReference>
<name>A0A9W9XSG4_9EURO</name>
<feature type="region of interest" description="Disordered" evidence="1">
    <location>
        <begin position="280"/>
        <end position="301"/>
    </location>
</feature>
<evidence type="ECO:0000313" key="3">
    <source>
        <dbReference type="Proteomes" id="UP001149954"/>
    </source>
</evidence>
<dbReference type="GO" id="GO:0003688">
    <property type="term" value="F:DNA replication origin binding"/>
    <property type="evidence" value="ECO:0007669"/>
    <property type="project" value="TreeGrafter"/>
</dbReference>
<feature type="region of interest" description="Disordered" evidence="1">
    <location>
        <begin position="1"/>
        <end position="22"/>
    </location>
</feature>
<protein>
    <submittedName>
        <fullName evidence="2">ARS binding protein 2</fullName>
    </submittedName>
</protein>
<feature type="compositionally biased region" description="Basic and acidic residues" evidence="1">
    <location>
        <begin position="283"/>
        <end position="299"/>
    </location>
</feature>
<feature type="compositionally biased region" description="Polar residues" evidence="1">
    <location>
        <begin position="39"/>
        <end position="56"/>
    </location>
</feature>
<dbReference type="AlphaFoldDB" id="A0A9W9XSG4"/>
<evidence type="ECO:0000256" key="1">
    <source>
        <dbReference type="SAM" id="MobiDB-lite"/>
    </source>
</evidence>
<reference evidence="2" key="2">
    <citation type="journal article" date="2023" name="IMA Fungus">
        <title>Comparative genomic study of the Penicillium genus elucidates a diverse pangenome and 15 lateral gene transfer events.</title>
        <authorList>
            <person name="Petersen C."/>
            <person name="Sorensen T."/>
            <person name="Nielsen M.R."/>
            <person name="Sondergaard T.E."/>
            <person name="Sorensen J.L."/>
            <person name="Fitzpatrick D.A."/>
            <person name="Frisvad J.C."/>
            <person name="Nielsen K.L."/>
        </authorList>
    </citation>
    <scope>NUCLEOTIDE SEQUENCE</scope>
    <source>
        <strain evidence="2">IBT 29495</strain>
    </source>
</reference>
<dbReference type="EMBL" id="JAPWDS010000003">
    <property type="protein sequence ID" value="KAJ5502538.1"/>
    <property type="molecule type" value="Genomic_DNA"/>
</dbReference>
<feature type="compositionally biased region" description="Polar residues" evidence="1">
    <location>
        <begin position="535"/>
        <end position="570"/>
    </location>
</feature>
<feature type="compositionally biased region" description="Polar residues" evidence="1">
    <location>
        <begin position="438"/>
        <end position="468"/>
    </location>
</feature>
<dbReference type="PANTHER" id="PTHR42048">
    <property type="entry name" value="ARS-BINDING PROTEIN 2"/>
    <property type="match status" value="1"/>
</dbReference>
<accession>A0A9W9XSG4</accession>
<sequence>METSFPVMMDSTDRSNRGELNGPQMVIQQYARYPPTLESTLQSASSLGSARSQLDINKSPPLQRRETPRSLQSSPRGMRSAILPSSANRSGASMSPPVFDHHRHQSMKDPVDHADSRVLPSREITDETIDDAYVSFILYCNPNVPSSVDTSDLRKTFRCLPRSDGKSFNIFTLFGLIRRRLQNEELKTWIQLAIELGVEPPCIEKKQSTQKVQQYTVRLKRWMRAMHIDAFFEYCMGLPHSYYTQLPPSGPFVSESRDGVLLEEDLALRALVPQWKPKRGRKRVEDRYSEEDKTIKRPQLDTSVATLQQGSFQSHSVTFPQSAIPFSAFPDDMEPNDPWIAATSSFPNGSGPDEQSQDTRWRLPDRDASPANYPQSAIIPRGHLPSDVLMSAEPRSAVTPSTGEKSRSRRRHGPAVSSAWPNSNGLSAGKGRGRPPNKGSSSGSFSTFQVNPSRESLQIPNPNTQASSLALHRNPPQIFQTPSHNQPPTAFSQGRPNKLQLQVPQHSGAPVRLATPPRLVVNGVNGAVIPGSEGPNGSRQYPTTDTPKNGITTQAYSSSEQNNATTTPNPSIDDIVQALSTELLRARLTGRTVTLSPDEAGALASAMVINLSSLYSQFQLGTPSLLLAFHLGVGHHFGFASSNPGSLVIRAERAIPSSDGNRGAAASQEPFTGAQYIISHEYKTSSQFYIQITLANFNPSIGETGASDDTNTIVGPSHKNIDNNKTVDLDFDDDDPSQSVSEATWKQRYTRLRAQMQKKDQALSQYKRKIVESVMADI</sequence>
<dbReference type="Proteomes" id="UP001149954">
    <property type="component" value="Unassembled WGS sequence"/>
</dbReference>
<organism evidence="2 3">
    <name type="scientific">Penicillium fimorum</name>
    <dbReference type="NCBI Taxonomy" id="1882269"/>
    <lineage>
        <taxon>Eukaryota</taxon>
        <taxon>Fungi</taxon>
        <taxon>Dikarya</taxon>
        <taxon>Ascomycota</taxon>
        <taxon>Pezizomycotina</taxon>
        <taxon>Eurotiomycetes</taxon>
        <taxon>Eurotiomycetidae</taxon>
        <taxon>Eurotiales</taxon>
        <taxon>Aspergillaceae</taxon>
        <taxon>Penicillium</taxon>
    </lineage>
</organism>
<keyword evidence="3" id="KW-1185">Reference proteome</keyword>
<proteinExistence type="predicted"/>
<feature type="region of interest" description="Disordered" evidence="1">
    <location>
        <begin position="528"/>
        <end position="571"/>
    </location>
</feature>
<dbReference type="OrthoDB" id="2104370at2759"/>
<evidence type="ECO:0000313" key="2">
    <source>
        <dbReference type="EMBL" id="KAJ5502538.1"/>
    </source>
</evidence>
<feature type="region of interest" description="Disordered" evidence="1">
    <location>
        <begin position="39"/>
        <end position="114"/>
    </location>
</feature>
<feature type="compositionally biased region" description="Polar residues" evidence="1">
    <location>
        <begin position="83"/>
        <end position="93"/>
    </location>
</feature>
<reference evidence="2" key="1">
    <citation type="submission" date="2022-12" db="EMBL/GenBank/DDBJ databases">
        <authorList>
            <person name="Petersen C."/>
        </authorList>
    </citation>
    <scope>NUCLEOTIDE SEQUENCE</scope>
    <source>
        <strain evidence="2">IBT 29495</strain>
    </source>
</reference>
<feature type="region of interest" description="Disordered" evidence="1">
    <location>
        <begin position="326"/>
        <end position="495"/>
    </location>
</feature>